<dbReference type="InterPro" id="IPR046820">
    <property type="entry name" value="MmeI_TRD"/>
</dbReference>
<dbReference type="Pfam" id="PF20466">
    <property type="entry name" value="MmeI_TRD"/>
    <property type="match status" value="1"/>
</dbReference>
<dbReference type="PANTHER" id="PTHR33841:SF1">
    <property type="entry name" value="DNA METHYLTRANSFERASE A"/>
    <property type="match status" value="1"/>
</dbReference>
<sequence length="1022" mass="116327">MPIKKLGGKQGFADLLWKGTLLVEHKSLGRDLDKAFAQAKDYFPGLQDYELPKYILVSDFARFRLHDLEEGTQHEFALHELHQHLHLFSFITGYQKRQYAAEDPANIEAAELMGRLHDQLLANGYAGHKLEVLLVRILFCLFAEDTAIFEKDAFRVFLEEHTRPDGSDVGGQLAQWFSVLDQAEGQRQRTLPDYLRALPYVNGSLFTEFFAFPAFDDALRQQLIRCTYFDWSRISPAIFGSLFQSVTDPVKRRNLGAHYTSEANILKVIQGLFLDELRQELDAAGLNRPRLDALHRRLERICFLDPSCGCGNFLVVTYRELRLLELEILKRQYRRENAPQTVNLNLFARVQVDQAYGIEVEEFPARIAEVAMWLMDHQLNLRLSETFGELYVRLPLTRTARIIHGNALTTDWKTVAPKDQLTYILGNPPFIGQHFQTDEQKAEMARIFSGVGSAGQLDYVAAWYLKAARYIQGTDVKVAFVSTNSITQGEQVGILWGEMLRRYHIKIHFAHRTFRWSNEARGNAAVYCVIVGFGVNSPKQAVLYEYQTVKSTPLARVVPRINPYLVDTDDTLVLNRAKPLCPVPPILWGSKPTDGGNLIMSDDEKNELLKKEPASAKFIRPLTGAREFLYNEPRWCLWLVNASPSELKALPEVMKRVEAVKEFRAASKAASTRDYAKFATLFRQRAQPDTDYLIIPGVSSENRKYIPIGFMSSEVIATDLCRIIPDATPYLFGILTSQMHMAWMRQVCGRLKSDFRYSGTLVYNNFPFPPTPSPKQTTAVEAAAQQVLAARAQFPQESLAALYDSLSMPPALVKAHQQLDKAVDLCYRLAAFPTELSRLEFLFEQYRQLQAPLLPPATKKPPARPNPLFSLPLRIGWKHPLRPTAYMPDFSSILLSYRPDLDVLTGRWSADSPLAGIRADYEAVLVAGRTHHTARWLLDVRRRVQLSVDVLGWVTHDWLPRTIVALAPARPRMAYLITPAREQAFLSNAVTQPDMQHILDPARPYDLRLFNDEGEAMRWLTS</sequence>
<dbReference type="Gene3D" id="3.40.50.150">
    <property type="entry name" value="Vaccinia Virus protein VP39"/>
    <property type="match status" value="1"/>
</dbReference>
<keyword evidence="11" id="KW-1185">Reference proteome</keyword>
<dbReference type="GO" id="GO:0009007">
    <property type="term" value="F:site-specific DNA-methyltransferase (adenine-specific) activity"/>
    <property type="evidence" value="ECO:0007669"/>
    <property type="project" value="UniProtKB-EC"/>
</dbReference>
<dbReference type="Pfam" id="PF20464">
    <property type="entry name" value="MmeI_N"/>
    <property type="match status" value="1"/>
</dbReference>
<dbReference type="InterPro" id="IPR029063">
    <property type="entry name" value="SAM-dependent_MTases_sf"/>
</dbReference>
<name>A0A1W1W4E5_9BACT</name>
<feature type="domain" description="MmeI-like N-terminal" evidence="5">
    <location>
        <begin position="9"/>
        <end position="122"/>
    </location>
</feature>
<evidence type="ECO:0000256" key="3">
    <source>
        <dbReference type="ARBA" id="ARBA00022679"/>
    </source>
</evidence>
<feature type="domain" description="MmeI-like DNA-methyltransferase" evidence="9">
    <location>
        <begin position="284"/>
        <end position="544"/>
    </location>
</feature>
<evidence type="ECO:0000259" key="5">
    <source>
        <dbReference type="Pfam" id="PF20464"/>
    </source>
</evidence>
<evidence type="ECO:0000256" key="1">
    <source>
        <dbReference type="ARBA" id="ARBA00011900"/>
    </source>
</evidence>
<dbReference type="Pfam" id="PF20467">
    <property type="entry name" value="MmeI_C"/>
    <property type="match status" value="1"/>
</dbReference>
<dbReference type="EC" id="2.1.1.72" evidence="1"/>
<dbReference type="PANTHER" id="PTHR33841">
    <property type="entry name" value="DNA METHYLTRANSFERASE YEEA-RELATED"/>
    <property type="match status" value="1"/>
</dbReference>
<evidence type="ECO:0000259" key="9">
    <source>
        <dbReference type="Pfam" id="PF20473"/>
    </source>
</evidence>
<dbReference type="InterPro" id="IPR002052">
    <property type="entry name" value="DNA_methylase_N6_adenine_CS"/>
</dbReference>
<dbReference type="SUPFAM" id="SSF53335">
    <property type="entry name" value="S-adenosyl-L-methionine-dependent methyltransferases"/>
    <property type="match status" value="1"/>
</dbReference>
<feature type="domain" description="MmeI-like target recognition" evidence="7">
    <location>
        <begin position="568"/>
        <end position="770"/>
    </location>
</feature>
<dbReference type="PROSITE" id="PS00092">
    <property type="entry name" value="N6_MTASE"/>
    <property type="match status" value="1"/>
</dbReference>
<dbReference type="InterPro" id="IPR046818">
    <property type="entry name" value="MmeI_C"/>
</dbReference>
<dbReference type="AlphaFoldDB" id="A0A1W1W4E5"/>
<evidence type="ECO:0000256" key="2">
    <source>
        <dbReference type="ARBA" id="ARBA00022603"/>
    </source>
</evidence>
<evidence type="ECO:0000313" key="11">
    <source>
        <dbReference type="Proteomes" id="UP000192266"/>
    </source>
</evidence>
<evidence type="ECO:0000256" key="4">
    <source>
        <dbReference type="ARBA" id="ARBA00047942"/>
    </source>
</evidence>
<dbReference type="InterPro" id="IPR046819">
    <property type="entry name" value="MmeI_hel"/>
</dbReference>
<evidence type="ECO:0000259" key="7">
    <source>
        <dbReference type="Pfam" id="PF20466"/>
    </source>
</evidence>
<keyword evidence="3" id="KW-0808">Transferase</keyword>
<dbReference type="InterPro" id="IPR050953">
    <property type="entry name" value="N4_N6_ade-DNA_methylase"/>
</dbReference>
<dbReference type="GO" id="GO:0032259">
    <property type="term" value="P:methylation"/>
    <property type="evidence" value="ECO:0007669"/>
    <property type="project" value="UniProtKB-KW"/>
</dbReference>
<dbReference type="EMBL" id="FWWW01000096">
    <property type="protein sequence ID" value="SMB99934.1"/>
    <property type="molecule type" value="Genomic_DNA"/>
</dbReference>
<gene>
    <name evidence="10" type="ORF">SAMN00120144_3195</name>
</gene>
<dbReference type="InterPro" id="IPR046816">
    <property type="entry name" value="MmeI_Mtase"/>
</dbReference>
<evidence type="ECO:0000259" key="6">
    <source>
        <dbReference type="Pfam" id="PF20465"/>
    </source>
</evidence>
<dbReference type="Proteomes" id="UP000192266">
    <property type="component" value="Unassembled WGS sequence"/>
</dbReference>
<proteinExistence type="predicted"/>
<feature type="domain" description="MmeI-like helicase spacer" evidence="6">
    <location>
        <begin position="128"/>
        <end position="206"/>
    </location>
</feature>
<keyword evidence="2" id="KW-0489">Methyltransferase</keyword>
<protein>
    <recommendedName>
        <fullName evidence="1">site-specific DNA-methyltransferase (adenine-specific)</fullName>
        <ecNumber evidence="1">2.1.1.72</ecNumber>
    </recommendedName>
</protein>
<dbReference type="Pfam" id="PF20473">
    <property type="entry name" value="MmeI_Mtase"/>
    <property type="match status" value="1"/>
</dbReference>
<feature type="domain" description="MmeI-like C-terminal" evidence="8">
    <location>
        <begin position="773"/>
        <end position="853"/>
    </location>
</feature>
<evidence type="ECO:0000313" key="10">
    <source>
        <dbReference type="EMBL" id="SMB99934.1"/>
    </source>
</evidence>
<organism evidence="10 11">
    <name type="scientific">Hymenobacter roseosalivarius DSM 11622</name>
    <dbReference type="NCBI Taxonomy" id="645990"/>
    <lineage>
        <taxon>Bacteria</taxon>
        <taxon>Pseudomonadati</taxon>
        <taxon>Bacteroidota</taxon>
        <taxon>Cytophagia</taxon>
        <taxon>Cytophagales</taxon>
        <taxon>Hymenobacteraceae</taxon>
        <taxon>Hymenobacter</taxon>
    </lineage>
</organism>
<dbReference type="STRING" id="645990.SAMN00120144_3195"/>
<reference evidence="10 11" key="1">
    <citation type="submission" date="2017-04" db="EMBL/GenBank/DDBJ databases">
        <authorList>
            <person name="Afonso C.L."/>
            <person name="Miller P.J."/>
            <person name="Scott M.A."/>
            <person name="Spackman E."/>
            <person name="Goraichik I."/>
            <person name="Dimitrov K.M."/>
            <person name="Suarez D.L."/>
            <person name="Swayne D.E."/>
        </authorList>
    </citation>
    <scope>NUCLEOTIDE SEQUENCE [LARGE SCALE GENOMIC DNA]</scope>
    <source>
        <strain evidence="10 11">DSM 11622</strain>
    </source>
</reference>
<dbReference type="GO" id="GO:0003676">
    <property type="term" value="F:nucleic acid binding"/>
    <property type="evidence" value="ECO:0007669"/>
    <property type="project" value="InterPro"/>
</dbReference>
<dbReference type="Pfam" id="PF20465">
    <property type="entry name" value="MmeI_hel"/>
    <property type="match status" value="1"/>
</dbReference>
<evidence type="ECO:0000259" key="8">
    <source>
        <dbReference type="Pfam" id="PF20467"/>
    </source>
</evidence>
<accession>A0A1W1W4E5</accession>
<comment type="catalytic activity">
    <reaction evidence="4">
        <text>a 2'-deoxyadenosine in DNA + S-adenosyl-L-methionine = an N(6)-methyl-2'-deoxyadenosine in DNA + S-adenosyl-L-homocysteine + H(+)</text>
        <dbReference type="Rhea" id="RHEA:15197"/>
        <dbReference type="Rhea" id="RHEA-COMP:12418"/>
        <dbReference type="Rhea" id="RHEA-COMP:12419"/>
        <dbReference type="ChEBI" id="CHEBI:15378"/>
        <dbReference type="ChEBI" id="CHEBI:57856"/>
        <dbReference type="ChEBI" id="CHEBI:59789"/>
        <dbReference type="ChEBI" id="CHEBI:90615"/>
        <dbReference type="ChEBI" id="CHEBI:90616"/>
        <dbReference type="EC" id="2.1.1.72"/>
    </reaction>
</comment>
<dbReference type="InterPro" id="IPR046817">
    <property type="entry name" value="MmeI_N"/>
</dbReference>